<reference evidence="2 3" key="1">
    <citation type="submission" date="2016-07" db="EMBL/GenBank/DDBJ databases">
        <title>Pervasive Adenine N6-methylation of Active Genes in Fungi.</title>
        <authorList>
            <consortium name="DOE Joint Genome Institute"/>
            <person name="Mondo S.J."/>
            <person name="Dannebaum R.O."/>
            <person name="Kuo R.C."/>
            <person name="Labutti K."/>
            <person name="Haridas S."/>
            <person name="Kuo A."/>
            <person name="Salamov A."/>
            <person name="Ahrendt S.R."/>
            <person name="Lipzen A."/>
            <person name="Sullivan W."/>
            <person name="Andreopoulos W.B."/>
            <person name="Clum A."/>
            <person name="Lindquist E."/>
            <person name="Daum C."/>
            <person name="Ramamoorthy G.K."/>
            <person name="Gryganskyi A."/>
            <person name="Culley D."/>
            <person name="Magnuson J.K."/>
            <person name="James T.Y."/>
            <person name="O'Malley M.A."/>
            <person name="Stajich J.E."/>
            <person name="Spatafora J.W."/>
            <person name="Visel A."/>
            <person name="Grigoriev I.V."/>
        </authorList>
    </citation>
    <scope>NUCLEOTIDE SEQUENCE [LARGE SCALE GENOMIC DNA]</scope>
    <source>
        <strain evidence="2 3">CBS 115471</strain>
    </source>
</reference>
<accession>A0A1Y1YS36</accession>
<dbReference type="EMBL" id="MCFA01000184">
    <property type="protein sequence ID" value="ORY00385.1"/>
    <property type="molecule type" value="Genomic_DNA"/>
</dbReference>
<feature type="chain" id="PRO_5012101436" evidence="1">
    <location>
        <begin position="19"/>
        <end position="138"/>
    </location>
</feature>
<dbReference type="Proteomes" id="UP000193144">
    <property type="component" value="Unassembled WGS sequence"/>
</dbReference>
<gene>
    <name evidence="2" type="ORF">BCR34DRAFT_592590</name>
</gene>
<dbReference type="Gene3D" id="2.60.20.10">
    <property type="entry name" value="Crystallins"/>
    <property type="match status" value="1"/>
</dbReference>
<evidence type="ECO:0000313" key="2">
    <source>
        <dbReference type="EMBL" id="ORY00385.1"/>
    </source>
</evidence>
<name>A0A1Y1YS36_9PLEO</name>
<dbReference type="OrthoDB" id="2910287at2759"/>
<dbReference type="AlphaFoldDB" id="A0A1Y1YS36"/>
<protein>
    <submittedName>
        <fullName evidence="2">Uncharacterized protein</fullName>
    </submittedName>
</protein>
<comment type="caution">
    <text evidence="2">The sequence shown here is derived from an EMBL/GenBank/DDBJ whole genome shotgun (WGS) entry which is preliminary data.</text>
</comment>
<organism evidence="2 3">
    <name type="scientific">Clohesyomyces aquaticus</name>
    <dbReference type="NCBI Taxonomy" id="1231657"/>
    <lineage>
        <taxon>Eukaryota</taxon>
        <taxon>Fungi</taxon>
        <taxon>Dikarya</taxon>
        <taxon>Ascomycota</taxon>
        <taxon>Pezizomycotina</taxon>
        <taxon>Dothideomycetes</taxon>
        <taxon>Pleosporomycetidae</taxon>
        <taxon>Pleosporales</taxon>
        <taxon>Lindgomycetaceae</taxon>
        <taxon>Clohesyomyces</taxon>
    </lineage>
</organism>
<keyword evidence="1" id="KW-0732">Signal</keyword>
<keyword evidence="3" id="KW-1185">Reference proteome</keyword>
<sequence length="138" mass="15377">MLALILTRLLFSFSLTTASPALPSPTWANLPDGTKEVVGKPGGITTCEGFNFTQLCHYNCCVLANCNTFPRDEWDKISAIGVDQGASCEFYEGEQCLGDSIKVLFPGIQDLKGWLWDNRIRSWNCHATELKWWELAGN</sequence>
<evidence type="ECO:0000313" key="3">
    <source>
        <dbReference type="Proteomes" id="UP000193144"/>
    </source>
</evidence>
<evidence type="ECO:0000256" key="1">
    <source>
        <dbReference type="SAM" id="SignalP"/>
    </source>
</evidence>
<feature type="signal peptide" evidence="1">
    <location>
        <begin position="1"/>
        <end position="18"/>
    </location>
</feature>
<proteinExistence type="predicted"/>